<protein>
    <submittedName>
        <fullName evidence="5">Response regulator</fullName>
    </submittedName>
</protein>
<dbReference type="EMBL" id="PVZS01000009">
    <property type="protein sequence ID" value="PSC05251.1"/>
    <property type="molecule type" value="Genomic_DNA"/>
</dbReference>
<evidence type="ECO:0000256" key="3">
    <source>
        <dbReference type="PROSITE-ProRule" id="PRU00169"/>
    </source>
</evidence>
<dbReference type="InterPro" id="IPR011006">
    <property type="entry name" value="CheY-like_superfamily"/>
</dbReference>
<proteinExistence type="predicted"/>
<evidence type="ECO:0000313" key="6">
    <source>
        <dbReference type="Proteomes" id="UP000239772"/>
    </source>
</evidence>
<dbReference type="InterPro" id="IPR050595">
    <property type="entry name" value="Bact_response_regulator"/>
</dbReference>
<keyword evidence="1 3" id="KW-0597">Phosphoprotein</keyword>
<organism evidence="5 6">
    <name type="scientific">Alsobacter soli</name>
    <dbReference type="NCBI Taxonomy" id="2109933"/>
    <lineage>
        <taxon>Bacteria</taxon>
        <taxon>Pseudomonadati</taxon>
        <taxon>Pseudomonadota</taxon>
        <taxon>Alphaproteobacteria</taxon>
        <taxon>Hyphomicrobiales</taxon>
        <taxon>Alsobacteraceae</taxon>
        <taxon>Alsobacter</taxon>
    </lineage>
</organism>
<feature type="domain" description="Response regulatory" evidence="4">
    <location>
        <begin position="3"/>
        <end position="117"/>
    </location>
</feature>
<dbReference type="GO" id="GO:0000160">
    <property type="term" value="P:phosphorelay signal transduction system"/>
    <property type="evidence" value="ECO:0007669"/>
    <property type="project" value="UniProtKB-KW"/>
</dbReference>
<dbReference type="SMART" id="SM00448">
    <property type="entry name" value="REC"/>
    <property type="match status" value="1"/>
</dbReference>
<dbReference type="OrthoDB" id="9801602at2"/>
<evidence type="ECO:0000256" key="2">
    <source>
        <dbReference type="ARBA" id="ARBA00023012"/>
    </source>
</evidence>
<keyword evidence="2" id="KW-0902">Two-component regulatory system</keyword>
<dbReference type="InterPro" id="IPR001789">
    <property type="entry name" value="Sig_transdc_resp-reg_receiver"/>
</dbReference>
<dbReference type="AlphaFoldDB" id="A0A2T1HUD5"/>
<evidence type="ECO:0000256" key="1">
    <source>
        <dbReference type="ARBA" id="ARBA00022553"/>
    </source>
</evidence>
<dbReference type="SUPFAM" id="SSF52172">
    <property type="entry name" value="CheY-like"/>
    <property type="match status" value="1"/>
</dbReference>
<dbReference type="PANTHER" id="PTHR44591">
    <property type="entry name" value="STRESS RESPONSE REGULATOR PROTEIN 1"/>
    <property type="match status" value="1"/>
</dbReference>
<dbReference type="CDD" id="cd00156">
    <property type="entry name" value="REC"/>
    <property type="match status" value="1"/>
</dbReference>
<comment type="caution">
    <text evidence="5">The sequence shown here is derived from an EMBL/GenBank/DDBJ whole genome shotgun (WGS) entry which is preliminary data.</text>
</comment>
<dbReference type="Gene3D" id="3.40.50.2300">
    <property type="match status" value="1"/>
</dbReference>
<dbReference type="PANTHER" id="PTHR44591:SF14">
    <property type="entry name" value="PROTEIN PILG"/>
    <property type="match status" value="1"/>
</dbReference>
<evidence type="ECO:0000313" key="5">
    <source>
        <dbReference type="EMBL" id="PSC05251.1"/>
    </source>
</evidence>
<reference evidence="6" key="1">
    <citation type="submission" date="2018-03" db="EMBL/GenBank/DDBJ databases">
        <authorList>
            <person name="Sun L."/>
            <person name="Liu H."/>
            <person name="Chen W."/>
            <person name="Huang K."/>
            <person name="Liu W."/>
            <person name="Gao X."/>
        </authorList>
    </citation>
    <scope>NUCLEOTIDE SEQUENCE [LARGE SCALE GENOMIC DNA]</scope>
    <source>
        <strain evidence="6">SH9</strain>
    </source>
</reference>
<dbReference type="Pfam" id="PF00072">
    <property type="entry name" value="Response_reg"/>
    <property type="match status" value="1"/>
</dbReference>
<dbReference type="PROSITE" id="PS50110">
    <property type="entry name" value="RESPONSE_REGULATORY"/>
    <property type="match status" value="1"/>
</dbReference>
<name>A0A2T1HUD5_9HYPH</name>
<gene>
    <name evidence="5" type="ORF">SLNSH_10010</name>
</gene>
<sequence>MRTVLVVDDEWAIAEVLEDILSDEGFRVVVANNGRQGLERALAEKPDLILLDFMMPVLDGPGMLAALAEDERVSGTRVILMSSLPEATVRERCSGYAAFLRKPFLIDDVLATIQNIVTS</sequence>
<keyword evidence="6" id="KW-1185">Reference proteome</keyword>
<evidence type="ECO:0000259" key="4">
    <source>
        <dbReference type="PROSITE" id="PS50110"/>
    </source>
</evidence>
<feature type="modified residue" description="4-aspartylphosphate" evidence="3">
    <location>
        <position position="52"/>
    </location>
</feature>
<accession>A0A2T1HUD5</accession>
<dbReference type="Proteomes" id="UP000239772">
    <property type="component" value="Unassembled WGS sequence"/>
</dbReference>